<feature type="transmembrane region" description="Helical" evidence="2">
    <location>
        <begin position="326"/>
        <end position="347"/>
    </location>
</feature>
<dbReference type="SUPFAM" id="SSF103473">
    <property type="entry name" value="MFS general substrate transporter"/>
    <property type="match status" value="1"/>
</dbReference>
<keyword evidence="2" id="KW-0812">Transmembrane</keyword>
<dbReference type="Pfam" id="PF18943">
    <property type="entry name" value="DUF5690"/>
    <property type="match status" value="1"/>
</dbReference>
<feature type="transmembrane region" description="Helical" evidence="2">
    <location>
        <begin position="232"/>
        <end position="252"/>
    </location>
</feature>
<protein>
    <recommendedName>
        <fullName evidence="5">Major Facilitator Superfamily protein</fullName>
    </recommendedName>
</protein>
<feature type="transmembrane region" description="Helical" evidence="2">
    <location>
        <begin position="367"/>
        <end position="390"/>
    </location>
</feature>
<organism evidence="3 4">
    <name type="scientific">Stieleria magnilauensis</name>
    <dbReference type="NCBI Taxonomy" id="2527963"/>
    <lineage>
        <taxon>Bacteria</taxon>
        <taxon>Pseudomonadati</taxon>
        <taxon>Planctomycetota</taxon>
        <taxon>Planctomycetia</taxon>
        <taxon>Pirellulales</taxon>
        <taxon>Pirellulaceae</taxon>
        <taxon>Stieleria</taxon>
    </lineage>
</organism>
<proteinExistence type="predicted"/>
<feature type="region of interest" description="Disordered" evidence="1">
    <location>
        <begin position="1"/>
        <end position="20"/>
    </location>
</feature>
<evidence type="ECO:0008006" key="5">
    <source>
        <dbReference type="Google" id="ProtNLM"/>
    </source>
</evidence>
<evidence type="ECO:0000256" key="1">
    <source>
        <dbReference type="SAM" id="MobiDB-lite"/>
    </source>
</evidence>
<evidence type="ECO:0000313" key="4">
    <source>
        <dbReference type="Proteomes" id="UP000318081"/>
    </source>
</evidence>
<dbReference type="InterPro" id="IPR036259">
    <property type="entry name" value="MFS_trans_sf"/>
</dbReference>
<evidence type="ECO:0000313" key="3">
    <source>
        <dbReference type="EMBL" id="QDV86503.1"/>
    </source>
</evidence>
<feature type="transmembrane region" description="Helical" evidence="2">
    <location>
        <begin position="151"/>
        <end position="171"/>
    </location>
</feature>
<keyword evidence="2" id="KW-0472">Membrane</keyword>
<reference evidence="3 4" key="1">
    <citation type="submission" date="2019-02" db="EMBL/GenBank/DDBJ databases">
        <title>Deep-cultivation of Planctomycetes and their phenomic and genomic characterization uncovers novel biology.</title>
        <authorList>
            <person name="Wiegand S."/>
            <person name="Jogler M."/>
            <person name="Boedeker C."/>
            <person name="Pinto D."/>
            <person name="Vollmers J."/>
            <person name="Rivas-Marin E."/>
            <person name="Kohn T."/>
            <person name="Peeters S.H."/>
            <person name="Heuer A."/>
            <person name="Rast P."/>
            <person name="Oberbeckmann S."/>
            <person name="Bunk B."/>
            <person name="Jeske O."/>
            <person name="Meyerdierks A."/>
            <person name="Storesund J.E."/>
            <person name="Kallscheuer N."/>
            <person name="Luecker S."/>
            <person name="Lage O.M."/>
            <person name="Pohl T."/>
            <person name="Merkel B.J."/>
            <person name="Hornburger P."/>
            <person name="Mueller R.-W."/>
            <person name="Bruemmer F."/>
            <person name="Labrenz M."/>
            <person name="Spormann A.M."/>
            <person name="Op den Camp H."/>
            <person name="Overmann J."/>
            <person name="Amann R."/>
            <person name="Jetten M.S.M."/>
            <person name="Mascher T."/>
            <person name="Medema M.H."/>
            <person name="Devos D.P."/>
            <person name="Kaster A.-K."/>
            <person name="Ovreas L."/>
            <person name="Rohde M."/>
            <person name="Galperin M.Y."/>
            <person name="Jogler C."/>
        </authorList>
    </citation>
    <scope>NUCLEOTIDE SEQUENCE [LARGE SCALE GENOMIC DNA]</scope>
    <source>
        <strain evidence="3 4">TBK1r</strain>
    </source>
</reference>
<sequence>MPSTDSDIASADVPSDGSNPRSRLLLAAVAAFSTYFCMYAFRKPFTAGTYEGQELLGMGLKSVLVISQLAGYMISKFVGIKVVSEMRRHRRAVAIVGLIVTAELALVGFAYAPLVLKAPLLFLNGFPLGMVFGLVLSYLEGRKQTEALSAALCASFIIASGVVKSVGRWIIQDWGVSEFQMPMLVGLIFLLPLLVSVWLLQSTPPPDPTDRRHRNDRNAMTRQDRRRFWLEYWPGLSLLIFVYVALTIIRTVRDDFAVEIWRDLGVGDTPSIFARSEMVVALVVTMFNAFAVWIRHNMAAVRIVTIVMCGAFSIVGASALMQSGGLISPFVFMVACGVGMYVPYVAFHTTVFERLVAASRHPANVVFLMYVADAVGYLGYALVLSIRMTLPSPDSVMPSFRMLLLVSSFISIAVLCLSLRYFRAVIEVDDTAADVGRNRMASNSEPVETVEVGRGHV</sequence>
<dbReference type="RefSeq" id="WP_145217722.1">
    <property type="nucleotide sequence ID" value="NZ_CP036432.1"/>
</dbReference>
<gene>
    <name evidence="3" type="ORF">TBK1r_55220</name>
</gene>
<dbReference type="Proteomes" id="UP000318081">
    <property type="component" value="Chromosome"/>
</dbReference>
<name>A0ABX5XWV4_9BACT</name>
<feature type="transmembrane region" description="Helical" evidence="2">
    <location>
        <begin position="272"/>
        <end position="293"/>
    </location>
</feature>
<feature type="transmembrane region" description="Helical" evidence="2">
    <location>
        <begin position="300"/>
        <end position="320"/>
    </location>
</feature>
<keyword evidence="2" id="KW-1133">Transmembrane helix</keyword>
<keyword evidence="4" id="KW-1185">Reference proteome</keyword>
<accession>A0ABX5XWV4</accession>
<dbReference type="EMBL" id="CP036432">
    <property type="protein sequence ID" value="QDV86503.1"/>
    <property type="molecule type" value="Genomic_DNA"/>
</dbReference>
<feature type="transmembrane region" description="Helical" evidence="2">
    <location>
        <begin position="120"/>
        <end position="139"/>
    </location>
</feature>
<evidence type="ECO:0000256" key="2">
    <source>
        <dbReference type="SAM" id="Phobius"/>
    </source>
</evidence>
<feature type="transmembrane region" description="Helical" evidence="2">
    <location>
        <begin position="183"/>
        <end position="201"/>
    </location>
</feature>
<feature type="transmembrane region" description="Helical" evidence="2">
    <location>
        <begin position="402"/>
        <end position="422"/>
    </location>
</feature>
<feature type="transmembrane region" description="Helical" evidence="2">
    <location>
        <begin position="24"/>
        <end position="42"/>
    </location>
</feature>
<feature type="transmembrane region" description="Helical" evidence="2">
    <location>
        <begin position="92"/>
        <end position="114"/>
    </location>
</feature>
<dbReference type="InterPro" id="IPR043745">
    <property type="entry name" value="DUF5690"/>
</dbReference>